<feature type="domain" description="N-acetyltransferase" evidence="1">
    <location>
        <begin position="13"/>
        <end position="167"/>
    </location>
</feature>
<dbReference type="PROSITE" id="PS51186">
    <property type="entry name" value="GNAT"/>
    <property type="match status" value="1"/>
</dbReference>
<organism evidence="2 3">
    <name type="scientific">Pseudoduganella dura</name>
    <dbReference type="NCBI Taxonomy" id="321982"/>
    <lineage>
        <taxon>Bacteria</taxon>
        <taxon>Pseudomonadati</taxon>
        <taxon>Pseudomonadota</taxon>
        <taxon>Betaproteobacteria</taxon>
        <taxon>Burkholderiales</taxon>
        <taxon>Oxalobacteraceae</taxon>
        <taxon>Telluria group</taxon>
        <taxon>Pseudoduganella</taxon>
    </lineage>
</organism>
<proteinExistence type="predicted"/>
<dbReference type="Gene3D" id="3.40.630.30">
    <property type="match status" value="1"/>
</dbReference>
<gene>
    <name evidence="2" type="ORF">GJV26_26825</name>
</gene>
<dbReference type="Pfam" id="PF13673">
    <property type="entry name" value="Acetyltransf_10"/>
    <property type="match status" value="1"/>
</dbReference>
<comment type="caution">
    <text evidence="2">The sequence shown here is derived from an EMBL/GenBank/DDBJ whole genome shotgun (WGS) entry which is preliminary data.</text>
</comment>
<protein>
    <submittedName>
        <fullName evidence="2">GNAT family N-acetyltransferase</fullName>
    </submittedName>
</protein>
<reference evidence="2 3" key="1">
    <citation type="submission" date="2019-11" db="EMBL/GenBank/DDBJ databases">
        <title>Draft Genome Sequences of Six Type Strains of the Genus Massilia.</title>
        <authorList>
            <person name="Miess H."/>
            <person name="Frediansyah A."/>
            <person name="Goeker M."/>
            <person name="Gross H."/>
        </authorList>
    </citation>
    <scope>NUCLEOTIDE SEQUENCE [LARGE SCALE GENOMIC DNA]</scope>
    <source>
        <strain evidence="2 3">DSM 17513</strain>
    </source>
</reference>
<dbReference type="Proteomes" id="UP000431684">
    <property type="component" value="Unassembled WGS sequence"/>
</dbReference>
<accession>A0A6I3XKE9</accession>
<dbReference type="SUPFAM" id="SSF55729">
    <property type="entry name" value="Acyl-CoA N-acyltransferases (Nat)"/>
    <property type="match status" value="1"/>
</dbReference>
<dbReference type="PANTHER" id="PTHR43451">
    <property type="entry name" value="ACETYLTRANSFERASE (GNAT) FAMILY PROTEIN"/>
    <property type="match status" value="1"/>
</dbReference>
<dbReference type="CDD" id="cd04301">
    <property type="entry name" value="NAT_SF"/>
    <property type="match status" value="1"/>
</dbReference>
<dbReference type="AlphaFoldDB" id="A0A6I3XKE9"/>
<sequence>MHETRDAGNGAQCAIRACLPGDAAALAELYRRSVGHFGPRAYSPAQVAAWAGGISAEKIAACCGDGRHVAVAVAPDDTLLGWGDLEQDGHVDFLYCAPEAEGRRVGSALYDTLETHARAAGMARLYVEASELARHLFERRGFLLLRRNELIVNGVAIHNFSMEKWLTATRGECAG</sequence>
<evidence type="ECO:0000313" key="3">
    <source>
        <dbReference type="Proteomes" id="UP000431684"/>
    </source>
</evidence>
<dbReference type="InterPro" id="IPR016181">
    <property type="entry name" value="Acyl_CoA_acyltransferase"/>
</dbReference>
<dbReference type="InterPro" id="IPR000182">
    <property type="entry name" value="GNAT_dom"/>
</dbReference>
<dbReference type="InterPro" id="IPR052564">
    <property type="entry name" value="N-acetyltrans/Recomb-assoc"/>
</dbReference>
<keyword evidence="2" id="KW-0808">Transferase</keyword>
<name>A0A6I3XKE9_9BURK</name>
<dbReference type="OrthoDB" id="5355033at2"/>
<keyword evidence="3" id="KW-1185">Reference proteome</keyword>
<dbReference type="GO" id="GO:0016747">
    <property type="term" value="F:acyltransferase activity, transferring groups other than amino-acyl groups"/>
    <property type="evidence" value="ECO:0007669"/>
    <property type="project" value="InterPro"/>
</dbReference>
<dbReference type="PANTHER" id="PTHR43451:SF1">
    <property type="entry name" value="ACETYLTRANSFERASE"/>
    <property type="match status" value="1"/>
</dbReference>
<dbReference type="EMBL" id="WNWM01000002">
    <property type="protein sequence ID" value="MUI16046.1"/>
    <property type="molecule type" value="Genomic_DNA"/>
</dbReference>
<evidence type="ECO:0000259" key="1">
    <source>
        <dbReference type="PROSITE" id="PS51186"/>
    </source>
</evidence>
<evidence type="ECO:0000313" key="2">
    <source>
        <dbReference type="EMBL" id="MUI16046.1"/>
    </source>
</evidence>